<feature type="region of interest" description="Disordered" evidence="1">
    <location>
        <begin position="54"/>
        <end position="79"/>
    </location>
</feature>
<evidence type="ECO:0000256" key="1">
    <source>
        <dbReference type="SAM" id="MobiDB-lite"/>
    </source>
</evidence>
<keyword evidence="3" id="KW-1185">Reference proteome</keyword>
<sequence>MITCSGDVRHAGIDMKVRVKPIGNWWNRSSSPFTKHFHSKWELDHKFGLHSPSPIGTHKTESFGSSLADRAGDKMPSNRHTLCQLSPVATLHAPARLDSRWSTCLEVVLTVQPSLEANWTTAQPNAMPD</sequence>
<dbReference type="Proteomes" id="UP000784294">
    <property type="component" value="Unassembled WGS sequence"/>
</dbReference>
<proteinExistence type="predicted"/>
<protein>
    <submittedName>
        <fullName evidence="2">Uncharacterized protein</fullName>
    </submittedName>
</protein>
<comment type="caution">
    <text evidence="2">The sequence shown here is derived from an EMBL/GenBank/DDBJ whole genome shotgun (WGS) entry which is preliminary data.</text>
</comment>
<dbReference type="AlphaFoldDB" id="A0A3S5AX07"/>
<organism evidence="2 3">
    <name type="scientific">Protopolystoma xenopodis</name>
    <dbReference type="NCBI Taxonomy" id="117903"/>
    <lineage>
        <taxon>Eukaryota</taxon>
        <taxon>Metazoa</taxon>
        <taxon>Spiralia</taxon>
        <taxon>Lophotrochozoa</taxon>
        <taxon>Platyhelminthes</taxon>
        <taxon>Monogenea</taxon>
        <taxon>Polyopisthocotylea</taxon>
        <taxon>Polystomatidea</taxon>
        <taxon>Polystomatidae</taxon>
        <taxon>Protopolystoma</taxon>
    </lineage>
</organism>
<evidence type="ECO:0000313" key="2">
    <source>
        <dbReference type="EMBL" id="VEL34309.1"/>
    </source>
</evidence>
<gene>
    <name evidence="2" type="ORF">PXEA_LOCUS27749</name>
</gene>
<name>A0A3S5AX07_9PLAT</name>
<reference evidence="2" key="1">
    <citation type="submission" date="2018-11" db="EMBL/GenBank/DDBJ databases">
        <authorList>
            <consortium name="Pathogen Informatics"/>
        </authorList>
    </citation>
    <scope>NUCLEOTIDE SEQUENCE</scope>
</reference>
<evidence type="ECO:0000313" key="3">
    <source>
        <dbReference type="Proteomes" id="UP000784294"/>
    </source>
</evidence>
<accession>A0A3S5AX07</accession>
<dbReference type="EMBL" id="CAAALY010247404">
    <property type="protein sequence ID" value="VEL34309.1"/>
    <property type="molecule type" value="Genomic_DNA"/>
</dbReference>